<evidence type="ECO:0000313" key="2">
    <source>
        <dbReference type="Proteomes" id="UP000477010"/>
    </source>
</evidence>
<accession>A0A6L5TES4</accession>
<organism evidence="1 2">
    <name type="scientific">Faecalibacterium prausnitzii</name>
    <dbReference type="NCBI Taxonomy" id="853"/>
    <lineage>
        <taxon>Bacteria</taxon>
        <taxon>Bacillati</taxon>
        <taxon>Bacillota</taxon>
        <taxon>Clostridia</taxon>
        <taxon>Eubacteriales</taxon>
        <taxon>Oscillospiraceae</taxon>
        <taxon>Faecalibacterium</taxon>
    </lineage>
</organism>
<evidence type="ECO:0000313" key="1">
    <source>
        <dbReference type="EMBL" id="MSC79723.1"/>
    </source>
</evidence>
<dbReference type="AlphaFoldDB" id="A0A6L5TES4"/>
<gene>
    <name evidence="1" type="ORF">GKD85_02610</name>
</gene>
<proteinExistence type="predicted"/>
<dbReference type="EMBL" id="WKQE01000002">
    <property type="protein sequence ID" value="MSC79723.1"/>
    <property type="molecule type" value="Genomic_DNA"/>
</dbReference>
<sequence>MARTHMASDESLQQIFAAVSGTTMAAAGDGRTAVLATGNEDTIDRYYNALAQKVTTAREMNVLFVDWWTANWNPNTSTYNRMLERWFGNVLDDSRVHGVKFPLFSTSNTAIGELTDDSVGLSCTPSTAAESGKDDFAGLPQFWCVEVAAEKNEDGSHTIYACQYIDDDDFVRSTNHLVWVLQKNTYVRERNEGGYRILRMRCHPSGGYEQWPQGTDRTGKTYPYIANPKYFAGMQDDGKIGGHTGLAPVNYKSHTQLVQLWRARGNQYAGASGNLLKWQERMIQLKYARKGNSGTIEGCTSYSYQYTAAIDAEGVNYFPVTTEQAANLLIDSYVAIGTHTKSTTDRNDATMHDIQTEARITRIEDINVDGTGYKAVYVDTGDTWNVVKGQTMLSTMPYGSGYNDSVRGNDGSRTNYTNGKEPGLIQKTEFQNGAYLIVADELWQWGKDGDGNYTFDIYTCHDQTKVTTDGSISADYTKQEDLTLTFPEGTANAWQYIEDTAISNDPAVLWPAAVSTRAGSGTGVKAGFSVIPAASGVRAAWRCCDLLDGGDASLAAATSYNWVGNASWHGGAGVPGLAG</sequence>
<reference evidence="1 2" key="1">
    <citation type="journal article" date="2019" name="Nat. Med.">
        <title>A library of human gut bacterial isolates paired with longitudinal multiomics data enables mechanistic microbiome research.</title>
        <authorList>
            <person name="Poyet M."/>
            <person name="Groussin M."/>
            <person name="Gibbons S.M."/>
            <person name="Avila-Pacheco J."/>
            <person name="Jiang X."/>
            <person name="Kearney S.M."/>
            <person name="Perrotta A.R."/>
            <person name="Berdy B."/>
            <person name="Zhao S."/>
            <person name="Lieberman T.D."/>
            <person name="Swanson P.K."/>
            <person name="Smith M."/>
            <person name="Roesemann S."/>
            <person name="Alexander J.E."/>
            <person name="Rich S.A."/>
            <person name="Livny J."/>
            <person name="Vlamakis H."/>
            <person name="Clish C."/>
            <person name="Bullock K."/>
            <person name="Deik A."/>
            <person name="Scott J."/>
            <person name="Pierce K.A."/>
            <person name="Xavier R.J."/>
            <person name="Alm E.J."/>
        </authorList>
    </citation>
    <scope>NUCLEOTIDE SEQUENCE [LARGE SCALE GENOMIC DNA]</scope>
    <source>
        <strain evidence="1 2">BIOML-B9</strain>
    </source>
</reference>
<dbReference type="RefSeq" id="WP_154252038.1">
    <property type="nucleotide sequence ID" value="NZ_WKPZ01000004.1"/>
</dbReference>
<comment type="caution">
    <text evidence="1">The sequence shown here is derived from an EMBL/GenBank/DDBJ whole genome shotgun (WGS) entry which is preliminary data.</text>
</comment>
<dbReference type="Proteomes" id="UP000477010">
    <property type="component" value="Unassembled WGS sequence"/>
</dbReference>
<name>A0A6L5TES4_9FIRM</name>
<protein>
    <submittedName>
        <fullName evidence="1">Uncharacterized protein</fullName>
    </submittedName>
</protein>